<dbReference type="RefSeq" id="WP_305990489.1">
    <property type="nucleotide sequence ID" value="NZ_JAVAMP010000001.1"/>
</dbReference>
<gene>
    <name evidence="1" type="ORF">Q5Y73_03745</name>
</gene>
<keyword evidence="2" id="KW-1185">Reference proteome</keyword>
<dbReference type="EMBL" id="JAVAMP010000001">
    <property type="protein sequence ID" value="MDP5273205.1"/>
    <property type="molecule type" value="Genomic_DNA"/>
</dbReference>
<dbReference type="SUPFAM" id="SSF52540">
    <property type="entry name" value="P-loop containing nucleoside triphosphate hydrolases"/>
    <property type="match status" value="1"/>
</dbReference>
<name>A0ABT9IV16_9BACL</name>
<dbReference type="InterPro" id="IPR027417">
    <property type="entry name" value="P-loop_NTPase"/>
</dbReference>
<dbReference type="Gene3D" id="3.40.50.300">
    <property type="entry name" value="P-loop containing nucleotide triphosphate hydrolases"/>
    <property type="match status" value="1"/>
</dbReference>
<sequence>MKIGKKIAITGRKRSGKDTVASYISHRYGGGTFAFAELMKYYAHELFGEPTEKDHDLYQWFGQAMRERDPNIWIRMCFDNIDRLRPYIPFDHVIITDLRMRNEFNALKDRGYTIIRVNAPEELRIKRMKEAGDMEVGDEKLREILNHDTEKYVDTFAVDCDVYNTGSIDSLRKQIDRIMTGESE</sequence>
<dbReference type="Proteomes" id="UP001231941">
    <property type="component" value="Unassembled WGS sequence"/>
</dbReference>
<comment type="caution">
    <text evidence="1">The sequence shown here is derived from an EMBL/GenBank/DDBJ whole genome shotgun (WGS) entry which is preliminary data.</text>
</comment>
<protein>
    <submittedName>
        <fullName evidence="1">AAA family ATPase</fullName>
    </submittedName>
</protein>
<organism evidence="1 2">
    <name type="scientific">Chengkuizengella axinellae</name>
    <dbReference type="NCBI Taxonomy" id="3064388"/>
    <lineage>
        <taxon>Bacteria</taxon>
        <taxon>Bacillati</taxon>
        <taxon>Bacillota</taxon>
        <taxon>Bacilli</taxon>
        <taxon>Bacillales</taxon>
        <taxon>Paenibacillaceae</taxon>
        <taxon>Chengkuizengella</taxon>
    </lineage>
</organism>
<evidence type="ECO:0000313" key="1">
    <source>
        <dbReference type="EMBL" id="MDP5273205.1"/>
    </source>
</evidence>
<accession>A0ABT9IV16</accession>
<reference evidence="1 2" key="1">
    <citation type="submission" date="2023-08" db="EMBL/GenBank/DDBJ databases">
        <authorList>
            <person name="Park J.-S."/>
        </authorList>
    </citation>
    <scope>NUCLEOTIDE SEQUENCE [LARGE SCALE GENOMIC DNA]</scope>
    <source>
        <strain evidence="1 2">2205SS18-9</strain>
    </source>
</reference>
<proteinExistence type="predicted"/>
<evidence type="ECO:0000313" key="2">
    <source>
        <dbReference type="Proteomes" id="UP001231941"/>
    </source>
</evidence>
<dbReference type="Pfam" id="PF13238">
    <property type="entry name" value="AAA_18"/>
    <property type="match status" value="1"/>
</dbReference>